<organism evidence="1 2">
    <name type="scientific">Flavobacterium urocaniciphilum</name>
    <dbReference type="NCBI Taxonomy" id="1299341"/>
    <lineage>
        <taxon>Bacteria</taxon>
        <taxon>Pseudomonadati</taxon>
        <taxon>Bacteroidota</taxon>
        <taxon>Flavobacteriia</taxon>
        <taxon>Flavobacteriales</taxon>
        <taxon>Flavobacteriaceae</taxon>
        <taxon>Flavobacterium</taxon>
    </lineage>
</organism>
<name>A0A1H9DPV2_9FLAO</name>
<sequence>MKKILFFFLLPFCVFSQQVGINTTDPKATLDVNGNMLIRDVPIGTSDDILTISETDNVVTKFNFKGFDLLNRMLIPSCSINTVGATGSFNRVARGVTYVINWEVVGRNTGSAANLSSNETASRMKIKYTITPPLPSVPLIAFLTPFNESNYPDAFVASYSELTNSTITAQIVRADMNSFDGGICWAGQFYFDLILFY</sequence>
<evidence type="ECO:0000313" key="1">
    <source>
        <dbReference type="EMBL" id="SEQ15512.1"/>
    </source>
</evidence>
<dbReference type="AlphaFoldDB" id="A0A1H9DPV2"/>
<dbReference type="RefSeq" id="WP_091469546.1">
    <property type="nucleotide sequence ID" value="NZ_FOEI01000008.1"/>
</dbReference>
<dbReference type="EMBL" id="FOEI01000008">
    <property type="protein sequence ID" value="SEQ15512.1"/>
    <property type="molecule type" value="Genomic_DNA"/>
</dbReference>
<protein>
    <submittedName>
        <fullName evidence="1">Uncharacterized protein</fullName>
    </submittedName>
</protein>
<keyword evidence="2" id="KW-1185">Reference proteome</keyword>
<reference evidence="1 2" key="1">
    <citation type="submission" date="2016-10" db="EMBL/GenBank/DDBJ databases">
        <authorList>
            <person name="de Groot N.N."/>
        </authorList>
    </citation>
    <scope>NUCLEOTIDE SEQUENCE [LARGE SCALE GENOMIC DNA]</scope>
    <source>
        <strain evidence="1 2">DSM 27078</strain>
    </source>
</reference>
<dbReference type="STRING" id="1299341.SAMN05444005_1083"/>
<proteinExistence type="predicted"/>
<accession>A0A1H9DPV2</accession>
<evidence type="ECO:0000313" key="2">
    <source>
        <dbReference type="Proteomes" id="UP000198648"/>
    </source>
</evidence>
<gene>
    <name evidence="1" type="ORF">SAMN05444005_1083</name>
</gene>
<dbReference type="OrthoDB" id="1318705at2"/>
<dbReference type="Proteomes" id="UP000198648">
    <property type="component" value="Unassembled WGS sequence"/>
</dbReference>